<evidence type="ECO:0008006" key="2">
    <source>
        <dbReference type="Google" id="ProtNLM"/>
    </source>
</evidence>
<proteinExistence type="predicted"/>
<name>X0ZHK6_9ZZZZ</name>
<evidence type="ECO:0000313" key="1">
    <source>
        <dbReference type="EMBL" id="GAG47831.1"/>
    </source>
</evidence>
<feature type="non-terminal residue" evidence="1">
    <location>
        <position position="1"/>
    </location>
</feature>
<protein>
    <recommendedName>
        <fullName evidence="2">Methyltransferase type 11 domain-containing protein</fullName>
    </recommendedName>
</protein>
<dbReference type="EMBL" id="BARS01055662">
    <property type="protein sequence ID" value="GAG47831.1"/>
    <property type="molecule type" value="Genomic_DNA"/>
</dbReference>
<accession>X0ZHK6</accession>
<gene>
    <name evidence="1" type="ORF">S01H1_82140</name>
</gene>
<comment type="caution">
    <text evidence="1">The sequence shown here is derived from an EMBL/GenBank/DDBJ whole genome shotgun (WGS) entry which is preliminary data.</text>
</comment>
<dbReference type="AlphaFoldDB" id="X0ZHK6"/>
<sequence length="88" mass="10114">YDRESLEERVFSVLGSGRLLSSEVWGERRRGWFEDYIERLKKGGLFVSCKDSYYMSRWFSRVASVSALPGSGLVCLCFEKSDTGRPEC</sequence>
<organism evidence="1">
    <name type="scientific">marine sediment metagenome</name>
    <dbReference type="NCBI Taxonomy" id="412755"/>
    <lineage>
        <taxon>unclassified sequences</taxon>
        <taxon>metagenomes</taxon>
        <taxon>ecological metagenomes</taxon>
    </lineage>
</organism>
<reference evidence="1" key="1">
    <citation type="journal article" date="2014" name="Front. Microbiol.">
        <title>High frequency of phylogenetically diverse reductive dehalogenase-homologous genes in deep subseafloor sedimentary metagenomes.</title>
        <authorList>
            <person name="Kawai M."/>
            <person name="Futagami T."/>
            <person name="Toyoda A."/>
            <person name="Takaki Y."/>
            <person name="Nishi S."/>
            <person name="Hori S."/>
            <person name="Arai W."/>
            <person name="Tsubouchi T."/>
            <person name="Morono Y."/>
            <person name="Uchiyama I."/>
            <person name="Ito T."/>
            <person name="Fujiyama A."/>
            <person name="Inagaki F."/>
            <person name="Takami H."/>
        </authorList>
    </citation>
    <scope>NUCLEOTIDE SEQUENCE</scope>
    <source>
        <strain evidence="1">Expedition CK06-06</strain>
    </source>
</reference>